<dbReference type="Proteomes" id="UP000827872">
    <property type="component" value="Linkage Group LG14"/>
</dbReference>
<accession>A0ACB8EAL2</accession>
<evidence type="ECO:0000313" key="2">
    <source>
        <dbReference type="Proteomes" id="UP000827872"/>
    </source>
</evidence>
<evidence type="ECO:0000313" key="1">
    <source>
        <dbReference type="EMBL" id="KAH7989379.1"/>
    </source>
</evidence>
<comment type="caution">
    <text evidence="1">The sequence shown here is derived from an EMBL/GenBank/DDBJ whole genome shotgun (WGS) entry which is preliminary data.</text>
</comment>
<proteinExistence type="predicted"/>
<dbReference type="EMBL" id="CM037627">
    <property type="protein sequence ID" value="KAH7989379.1"/>
    <property type="molecule type" value="Genomic_DNA"/>
</dbReference>
<gene>
    <name evidence="1" type="ORF">K3G42_008831</name>
</gene>
<reference evidence="1" key="1">
    <citation type="submission" date="2021-08" db="EMBL/GenBank/DDBJ databases">
        <title>The first chromosome-level gecko genome reveals the dynamic sex chromosomes of Neotropical dwarf geckos (Sphaerodactylidae: Sphaerodactylus).</title>
        <authorList>
            <person name="Pinto B.J."/>
            <person name="Keating S.E."/>
            <person name="Gamble T."/>
        </authorList>
    </citation>
    <scope>NUCLEOTIDE SEQUENCE</scope>
    <source>
        <strain evidence="1">TG3544</strain>
    </source>
</reference>
<name>A0ACB8EAL2_9SAUR</name>
<protein>
    <submittedName>
        <fullName evidence="1">Uncharacterized protein</fullName>
    </submittedName>
</protein>
<sequence>MAFRALDKPSQTHYCGGSLINQNCGLSHITWVLGEYDPNSNAEPVQIKTIAKLNSRVSPVCLASATRGSCPKAAEDVLTTGWGRTSTNTNSPAVKLQQVASAPLVTGQPITSNIGGNVVTSSMGDSGGPLVCLKGSIWNLIGIVSWGTSNCNVQTPAAYTRVSKFRSWIDQVVARN</sequence>
<organism evidence="1 2">
    <name type="scientific">Sphaerodactylus townsendi</name>
    <dbReference type="NCBI Taxonomy" id="933632"/>
    <lineage>
        <taxon>Eukaryota</taxon>
        <taxon>Metazoa</taxon>
        <taxon>Chordata</taxon>
        <taxon>Craniata</taxon>
        <taxon>Vertebrata</taxon>
        <taxon>Euteleostomi</taxon>
        <taxon>Lepidosauria</taxon>
        <taxon>Squamata</taxon>
        <taxon>Bifurcata</taxon>
        <taxon>Gekkota</taxon>
        <taxon>Sphaerodactylidae</taxon>
        <taxon>Sphaerodactylus</taxon>
    </lineage>
</organism>
<keyword evidence="2" id="KW-1185">Reference proteome</keyword>